<organism evidence="1">
    <name type="scientific">Siphoviridae sp. ctOCb13</name>
    <dbReference type="NCBI Taxonomy" id="2825477"/>
    <lineage>
        <taxon>Viruses</taxon>
        <taxon>Duplodnaviria</taxon>
        <taxon>Heunggongvirae</taxon>
        <taxon>Uroviricota</taxon>
        <taxon>Caudoviricetes</taxon>
    </lineage>
</organism>
<sequence>MSRERKTETAPVQMETEQAAPAIEFINNVNVPIEVREEIIKKAEALKAEHKLRKVFIVVVEGEEGDEKPLYIAYLRRPSLMHFSQYMNFVQKDVVQANKMLATNVFLAGDRELVDDDDLFLYGTMSQLSQLIDSRNADMVKK</sequence>
<dbReference type="Gene3D" id="3.30.2220.10">
    <property type="entry name" value="rbstp2171"/>
    <property type="match status" value="1"/>
</dbReference>
<accession>A0A8S5Q0K4</accession>
<proteinExistence type="predicted"/>
<evidence type="ECO:0000313" key="1">
    <source>
        <dbReference type="EMBL" id="DAE12690.1"/>
    </source>
</evidence>
<dbReference type="EMBL" id="BK015555">
    <property type="protein sequence ID" value="DAE12690.1"/>
    <property type="molecule type" value="Genomic_DNA"/>
</dbReference>
<name>A0A8S5Q0K4_9CAUD</name>
<reference evidence="1" key="1">
    <citation type="journal article" date="2021" name="Proc. Natl. Acad. Sci. U.S.A.">
        <title>A Catalog of Tens of Thousands of Viruses from Human Metagenomes Reveals Hidden Associations with Chronic Diseases.</title>
        <authorList>
            <person name="Tisza M.J."/>
            <person name="Buck C.B."/>
        </authorList>
    </citation>
    <scope>NUCLEOTIDE SEQUENCE</scope>
    <source>
        <strain evidence="1">CtOCb13</strain>
    </source>
</reference>
<protein>
    <submittedName>
        <fullName evidence="1">Uncharacterized protein</fullName>
    </submittedName>
</protein>